<keyword evidence="2" id="KW-1185">Reference proteome</keyword>
<dbReference type="AlphaFoldDB" id="A0A9N8WFW3"/>
<dbReference type="Proteomes" id="UP000789759">
    <property type="component" value="Unassembled WGS sequence"/>
</dbReference>
<accession>A0A9N8WFW3</accession>
<protein>
    <submittedName>
        <fullName evidence="1">5066_t:CDS:1</fullName>
    </submittedName>
</protein>
<dbReference type="OrthoDB" id="2437348at2759"/>
<reference evidence="1" key="1">
    <citation type="submission" date="2021-06" db="EMBL/GenBank/DDBJ databases">
        <authorList>
            <person name="Kallberg Y."/>
            <person name="Tangrot J."/>
            <person name="Rosling A."/>
        </authorList>
    </citation>
    <scope>NUCLEOTIDE SEQUENCE</scope>
    <source>
        <strain evidence="1">FL966</strain>
    </source>
</reference>
<dbReference type="EMBL" id="CAJVQA010000677">
    <property type="protein sequence ID" value="CAG8485885.1"/>
    <property type="molecule type" value="Genomic_DNA"/>
</dbReference>
<organism evidence="1 2">
    <name type="scientific">Cetraspora pellucida</name>
    <dbReference type="NCBI Taxonomy" id="1433469"/>
    <lineage>
        <taxon>Eukaryota</taxon>
        <taxon>Fungi</taxon>
        <taxon>Fungi incertae sedis</taxon>
        <taxon>Mucoromycota</taxon>
        <taxon>Glomeromycotina</taxon>
        <taxon>Glomeromycetes</taxon>
        <taxon>Diversisporales</taxon>
        <taxon>Gigasporaceae</taxon>
        <taxon>Cetraspora</taxon>
    </lineage>
</organism>
<name>A0A9N8WFW3_9GLOM</name>
<comment type="caution">
    <text evidence="1">The sequence shown here is derived from an EMBL/GenBank/DDBJ whole genome shotgun (WGS) entry which is preliminary data.</text>
</comment>
<sequence>MDGDKPAFAKEIENKADDIKDKLKHVETEEKIKLPTQEGCHFSVMPHSHTDIASGKCVPY</sequence>
<proteinExistence type="predicted"/>
<evidence type="ECO:0000313" key="2">
    <source>
        <dbReference type="Proteomes" id="UP000789759"/>
    </source>
</evidence>
<evidence type="ECO:0000313" key="1">
    <source>
        <dbReference type="EMBL" id="CAG8485885.1"/>
    </source>
</evidence>
<gene>
    <name evidence="1" type="ORF">CPELLU_LOCUS1742</name>
</gene>
<dbReference type="Gene3D" id="1.20.5.520">
    <property type="entry name" value="Single helix bin"/>
    <property type="match status" value="1"/>
</dbReference>
<dbReference type="InterPro" id="IPR038386">
    <property type="entry name" value="Beta-thymosin_sf"/>
</dbReference>